<dbReference type="EMBL" id="JBHUIR010000021">
    <property type="protein sequence ID" value="MFD2259676.1"/>
    <property type="molecule type" value="Genomic_DNA"/>
</dbReference>
<accession>A0ABW5DGP2</accession>
<organism evidence="3 4">
    <name type="scientific">Chelativorans composti</name>
    <dbReference type="NCBI Taxonomy" id="768533"/>
    <lineage>
        <taxon>Bacteria</taxon>
        <taxon>Pseudomonadati</taxon>
        <taxon>Pseudomonadota</taxon>
        <taxon>Alphaproteobacteria</taxon>
        <taxon>Hyphomicrobiales</taxon>
        <taxon>Phyllobacteriaceae</taxon>
        <taxon>Chelativorans</taxon>
    </lineage>
</organism>
<evidence type="ECO:0000313" key="4">
    <source>
        <dbReference type="Proteomes" id="UP001597373"/>
    </source>
</evidence>
<comment type="caution">
    <text evidence="3">The sequence shown here is derived from an EMBL/GenBank/DDBJ whole genome shotgun (WGS) entry which is preliminary data.</text>
</comment>
<name>A0ABW5DGP2_9HYPH</name>
<feature type="region of interest" description="Disordered" evidence="1">
    <location>
        <begin position="62"/>
        <end position="91"/>
    </location>
</feature>
<feature type="transmembrane region" description="Helical" evidence="2">
    <location>
        <begin position="34"/>
        <end position="53"/>
    </location>
</feature>
<evidence type="ECO:0000256" key="2">
    <source>
        <dbReference type="SAM" id="Phobius"/>
    </source>
</evidence>
<feature type="region of interest" description="Disordered" evidence="1">
    <location>
        <begin position="1"/>
        <end position="29"/>
    </location>
</feature>
<evidence type="ECO:0000256" key="1">
    <source>
        <dbReference type="SAM" id="MobiDB-lite"/>
    </source>
</evidence>
<dbReference type="Proteomes" id="UP001597373">
    <property type="component" value="Unassembled WGS sequence"/>
</dbReference>
<gene>
    <name evidence="3" type="ORF">ACFSMZ_07840</name>
</gene>
<keyword evidence="2" id="KW-0472">Membrane</keyword>
<protein>
    <submittedName>
        <fullName evidence="3">Uncharacterized protein</fullName>
    </submittedName>
</protein>
<proteinExistence type="predicted"/>
<evidence type="ECO:0000313" key="3">
    <source>
        <dbReference type="EMBL" id="MFD2259676.1"/>
    </source>
</evidence>
<dbReference type="RefSeq" id="WP_345098914.1">
    <property type="nucleotide sequence ID" value="NZ_BAABGS010000020.1"/>
</dbReference>
<keyword evidence="4" id="KW-1185">Reference proteome</keyword>
<feature type="compositionally biased region" description="Basic and acidic residues" evidence="1">
    <location>
        <begin position="1"/>
        <end position="12"/>
    </location>
</feature>
<reference evidence="4" key="1">
    <citation type="journal article" date="2019" name="Int. J. Syst. Evol. Microbiol.">
        <title>The Global Catalogue of Microorganisms (GCM) 10K type strain sequencing project: providing services to taxonomists for standard genome sequencing and annotation.</title>
        <authorList>
            <consortium name="The Broad Institute Genomics Platform"/>
            <consortium name="The Broad Institute Genome Sequencing Center for Infectious Disease"/>
            <person name="Wu L."/>
            <person name="Ma J."/>
        </authorList>
    </citation>
    <scope>NUCLEOTIDE SEQUENCE [LARGE SCALE GENOMIC DNA]</scope>
    <source>
        <strain evidence="4">KCTC 23707</strain>
    </source>
</reference>
<keyword evidence="2" id="KW-0812">Transmembrane</keyword>
<sequence length="91" mass="9721">MDEDRTRRDARNAEPPGGREFPARQARQGRKGVPVLWVLIGGLVLAAVVWALVEFYGEGIQDESREIDAGGPSVGETAPQDPSALPPAGQN</sequence>
<keyword evidence="2" id="KW-1133">Transmembrane helix</keyword>